<dbReference type="Pfam" id="PF02298">
    <property type="entry name" value="Cu_bind_like"/>
    <property type="match status" value="1"/>
</dbReference>
<dbReference type="EnsemblPlants" id="KRH44003">
    <property type="protein sequence ID" value="KRH44003"/>
    <property type="gene ID" value="GLYMA_08G184800"/>
</dbReference>
<keyword evidence="1" id="KW-0479">Metal-binding</keyword>
<evidence type="ECO:0000256" key="6">
    <source>
        <dbReference type="SAM" id="SignalP"/>
    </source>
</evidence>
<dbReference type="PANTHER" id="PTHR33021:SF517">
    <property type="entry name" value="PHYTOCYANIN DOMAIN-CONTAINING PROTEIN"/>
    <property type="match status" value="1"/>
</dbReference>
<evidence type="ECO:0000259" key="7">
    <source>
        <dbReference type="PROSITE" id="PS51485"/>
    </source>
</evidence>
<dbReference type="FunFam" id="2.60.40.420:FF:000013">
    <property type="entry name" value="basic blue protein-like"/>
    <property type="match status" value="1"/>
</dbReference>
<evidence type="ECO:0000256" key="2">
    <source>
        <dbReference type="ARBA" id="ARBA00023008"/>
    </source>
</evidence>
<feature type="domain" description="Phytocyanin" evidence="7">
    <location>
        <begin position="26"/>
        <end position="123"/>
    </location>
</feature>
<evidence type="ECO:0000256" key="4">
    <source>
        <dbReference type="ARBA" id="ARBA00071970"/>
    </source>
</evidence>
<evidence type="ECO:0000256" key="1">
    <source>
        <dbReference type="ARBA" id="ARBA00022723"/>
    </source>
</evidence>
<dbReference type="OrthoDB" id="2011645at2759"/>
<evidence type="ECO:0000313" key="8">
    <source>
        <dbReference type="EMBL" id="KRH44003.1"/>
    </source>
</evidence>
<evidence type="ECO:0000313" key="10">
    <source>
        <dbReference type="Proteomes" id="UP000008827"/>
    </source>
</evidence>
<reference evidence="9" key="2">
    <citation type="submission" date="2018-02" db="UniProtKB">
        <authorList>
            <consortium name="EnsemblPlants"/>
        </authorList>
    </citation>
    <scope>IDENTIFICATION</scope>
    <source>
        <strain evidence="9">Williams 82</strain>
    </source>
</reference>
<dbReference type="PaxDb" id="3847-GLYMA08G19710.1"/>
<dbReference type="Gene3D" id="2.60.40.420">
    <property type="entry name" value="Cupredoxins - blue copper proteins"/>
    <property type="match status" value="1"/>
</dbReference>
<dbReference type="OMA" id="SFNADSW"/>
<dbReference type="InterPro" id="IPR003245">
    <property type="entry name" value="Phytocyanin_dom"/>
</dbReference>
<gene>
    <name evidence="8" type="ORF">GLYMA_08G184800</name>
</gene>
<dbReference type="EMBL" id="CM000841">
    <property type="protein sequence ID" value="KRH44003.1"/>
    <property type="molecule type" value="Genomic_DNA"/>
</dbReference>
<sequence>MAQGRGILLLLCMLVLYSVSEMAHAKTYMVGGEFGWNYTVNMTTWPNGKSFRTGDILVFYYITYDNVVIVDEAGYNSCRAPKGSITYRSGNDHIALARGPNYFICTNQDHCSLNGMKIAVNAI</sequence>
<evidence type="ECO:0000313" key="9">
    <source>
        <dbReference type="EnsemblPlants" id="KRH44003"/>
    </source>
</evidence>
<dbReference type="PROSITE" id="PS51485">
    <property type="entry name" value="PHYTOCYANIN"/>
    <property type="match status" value="1"/>
</dbReference>
<protein>
    <recommendedName>
        <fullName evidence="4">Basic blue protein</fullName>
    </recommendedName>
    <alternativeName>
        <fullName evidence="5">Plantacyanin</fullName>
    </alternativeName>
</protein>
<feature type="signal peptide" evidence="6">
    <location>
        <begin position="1"/>
        <end position="25"/>
    </location>
</feature>
<dbReference type="eggNOG" id="ENOG502S11U">
    <property type="taxonomic scope" value="Eukaryota"/>
</dbReference>
<dbReference type="HOGENOM" id="CLU_058719_4_1_1"/>
<dbReference type="PANTHER" id="PTHR33021">
    <property type="entry name" value="BLUE COPPER PROTEIN"/>
    <property type="match status" value="1"/>
</dbReference>
<dbReference type="GO" id="GO:0009055">
    <property type="term" value="F:electron transfer activity"/>
    <property type="evidence" value="ECO:0007669"/>
    <property type="project" value="InterPro"/>
</dbReference>
<name>I1KUK0_SOYBN</name>
<keyword evidence="3" id="KW-1015">Disulfide bond</keyword>
<dbReference type="InterPro" id="IPR008972">
    <property type="entry name" value="Cupredoxin"/>
</dbReference>
<dbReference type="InterPro" id="IPR041844">
    <property type="entry name" value="Plantacyanin"/>
</dbReference>
<proteinExistence type="predicted"/>
<dbReference type="CDD" id="cd11013">
    <property type="entry name" value="Plantacyanin"/>
    <property type="match status" value="1"/>
</dbReference>
<dbReference type="AlphaFoldDB" id="I1KUK0"/>
<dbReference type="SMR" id="I1KUK0"/>
<feature type="chain" id="PRO_5014577834" description="Basic blue protein" evidence="6">
    <location>
        <begin position="26"/>
        <end position="123"/>
    </location>
</feature>
<evidence type="ECO:0000256" key="3">
    <source>
        <dbReference type="ARBA" id="ARBA00023157"/>
    </source>
</evidence>
<organism evidence="8">
    <name type="scientific">Glycine max</name>
    <name type="common">Soybean</name>
    <name type="synonym">Glycine hispida</name>
    <dbReference type="NCBI Taxonomy" id="3847"/>
    <lineage>
        <taxon>Eukaryota</taxon>
        <taxon>Viridiplantae</taxon>
        <taxon>Streptophyta</taxon>
        <taxon>Embryophyta</taxon>
        <taxon>Tracheophyta</taxon>
        <taxon>Spermatophyta</taxon>
        <taxon>Magnoliopsida</taxon>
        <taxon>eudicotyledons</taxon>
        <taxon>Gunneridae</taxon>
        <taxon>Pentapetalae</taxon>
        <taxon>rosids</taxon>
        <taxon>fabids</taxon>
        <taxon>Fabales</taxon>
        <taxon>Fabaceae</taxon>
        <taxon>Papilionoideae</taxon>
        <taxon>50 kb inversion clade</taxon>
        <taxon>NPAAA clade</taxon>
        <taxon>indigoferoid/millettioid clade</taxon>
        <taxon>Phaseoleae</taxon>
        <taxon>Glycine</taxon>
        <taxon>Glycine subgen. Soja</taxon>
    </lineage>
</organism>
<dbReference type="Gramene" id="KRH44003">
    <property type="protein sequence ID" value="KRH44003"/>
    <property type="gene ID" value="GLYMA_08G184800"/>
</dbReference>
<dbReference type="InterPro" id="IPR039391">
    <property type="entry name" value="Phytocyanin-like"/>
</dbReference>
<dbReference type="SUPFAM" id="SSF49503">
    <property type="entry name" value="Cupredoxins"/>
    <property type="match status" value="1"/>
</dbReference>
<accession>I1KUK0</accession>
<keyword evidence="6" id="KW-0732">Signal</keyword>
<dbReference type="GO" id="GO:0005886">
    <property type="term" value="C:plasma membrane"/>
    <property type="evidence" value="ECO:0000318"/>
    <property type="project" value="GO_Central"/>
</dbReference>
<reference evidence="8 9" key="1">
    <citation type="journal article" date="2010" name="Nature">
        <title>Genome sequence of the palaeopolyploid soybean.</title>
        <authorList>
            <person name="Schmutz J."/>
            <person name="Cannon S.B."/>
            <person name="Schlueter J."/>
            <person name="Ma J."/>
            <person name="Mitros T."/>
            <person name="Nelson W."/>
            <person name="Hyten D.L."/>
            <person name="Song Q."/>
            <person name="Thelen J.J."/>
            <person name="Cheng J."/>
            <person name="Xu D."/>
            <person name="Hellsten U."/>
            <person name="May G.D."/>
            <person name="Yu Y."/>
            <person name="Sakurai T."/>
            <person name="Umezawa T."/>
            <person name="Bhattacharyya M.K."/>
            <person name="Sandhu D."/>
            <person name="Valliyodan B."/>
            <person name="Lindquist E."/>
            <person name="Peto M."/>
            <person name="Grant D."/>
            <person name="Shu S."/>
            <person name="Goodstein D."/>
            <person name="Barry K."/>
            <person name="Futrell-Griggs M."/>
            <person name="Abernathy B."/>
            <person name="Du J."/>
            <person name="Tian Z."/>
            <person name="Zhu L."/>
            <person name="Gill N."/>
            <person name="Joshi T."/>
            <person name="Libault M."/>
            <person name="Sethuraman A."/>
            <person name="Zhang X.-C."/>
            <person name="Shinozaki K."/>
            <person name="Nguyen H.T."/>
            <person name="Wing R.A."/>
            <person name="Cregan P."/>
            <person name="Specht J."/>
            <person name="Grimwood J."/>
            <person name="Rokhsar D."/>
            <person name="Stacey G."/>
            <person name="Shoemaker R.C."/>
            <person name="Jackson S.A."/>
        </authorList>
    </citation>
    <scope>NUCLEOTIDE SEQUENCE [LARGE SCALE GENOMIC DNA]</scope>
    <source>
        <strain evidence="9">cv. Williams 82</strain>
        <tissue evidence="8">Callus</tissue>
    </source>
</reference>
<keyword evidence="2" id="KW-0186">Copper</keyword>
<reference evidence="8" key="3">
    <citation type="submission" date="2018-07" db="EMBL/GenBank/DDBJ databases">
        <title>WGS assembly of Glycine max.</title>
        <authorList>
            <person name="Schmutz J."/>
            <person name="Cannon S."/>
            <person name="Schlueter J."/>
            <person name="Ma J."/>
            <person name="Mitros T."/>
            <person name="Nelson W."/>
            <person name="Hyten D."/>
            <person name="Song Q."/>
            <person name="Thelen J."/>
            <person name="Cheng J."/>
            <person name="Xu D."/>
            <person name="Hellsten U."/>
            <person name="May G."/>
            <person name="Yu Y."/>
            <person name="Sakurai T."/>
            <person name="Umezawa T."/>
            <person name="Bhattacharyya M."/>
            <person name="Sandhu D."/>
            <person name="Valliyodan B."/>
            <person name="Lindquist E."/>
            <person name="Peto M."/>
            <person name="Grant D."/>
            <person name="Shu S."/>
            <person name="Goodstein D."/>
            <person name="Barry K."/>
            <person name="Futrell-Griggs M."/>
            <person name="Abernathy B."/>
            <person name="Du J."/>
            <person name="Tian Z."/>
            <person name="Zhu L."/>
            <person name="Gill N."/>
            <person name="Joshi T."/>
            <person name="Libault M."/>
            <person name="Sethuraman A."/>
            <person name="Zhang X."/>
            <person name="Shinozaki K."/>
            <person name="Nguyen H."/>
            <person name="Wing R."/>
            <person name="Cregan P."/>
            <person name="Specht J."/>
            <person name="Grimwood J."/>
            <person name="Rokhsar D."/>
            <person name="Stacey G."/>
            <person name="Shoemaker R."/>
            <person name="Jackson S."/>
        </authorList>
    </citation>
    <scope>NUCLEOTIDE SEQUENCE</scope>
    <source>
        <tissue evidence="8">Callus</tissue>
    </source>
</reference>
<keyword evidence="10" id="KW-1185">Reference proteome</keyword>
<dbReference type="Proteomes" id="UP000008827">
    <property type="component" value="Chromosome 8"/>
</dbReference>
<evidence type="ECO:0000256" key="5">
    <source>
        <dbReference type="ARBA" id="ARBA00082491"/>
    </source>
</evidence>
<dbReference type="InParanoid" id="I1KUK0"/>
<dbReference type="GO" id="GO:0046872">
    <property type="term" value="F:metal ion binding"/>
    <property type="evidence" value="ECO:0007669"/>
    <property type="project" value="UniProtKB-KW"/>
</dbReference>